<dbReference type="Proteomes" id="UP000016842">
    <property type="component" value="Unassembled WGS sequence"/>
</dbReference>
<dbReference type="GO" id="GO:0005737">
    <property type="term" value="C:cytoplasm"/>
    <property type="evidence" value="ECO:0007669"/>
    <property type="project" value="InterPro"/>
</dbReference>
<gene>
    <name evidence="2" type="ORF">Q644_05000</name>
</gene>
<dbReference type="PANTHER" id="PTHR40398:SF1">
    <property type="entry name" value="PTS SYSTEM GLUCITOL_SORBITOL-SPECIFIC EIIA COMPONENT"/>
    <property type="match status" value="1"/>
</dbReference>
<evidence type="ECO:0000313" key="2">
    <source>
        <dbReference type="EMBL" id="ERM00384.1"/>
    </source>
</evidence>
<dbReference type="SUPFAM" id="SSF141530">
    <property type="entry name" value="PTSIIA/GutA-like"/>
    <property type="match status" value="1"/>
</dbReference>
<dbReference type="PROSITE" id="PS51097">
    <property type="entry name" value="PTS_EIIA_TYPE_5"/>
    <property type="match status" value="1"/>
</dbReference>
<evidence type="ECO:0000256" key="1">
    <source>
        <dbReference type="PROSITE-ProRule" id="PRU00420"/>
    </source>
</evidence>
<comment type="caution">
    <text evidence="2">The sequence shown here is derived from an EMBL/GenBank/DDBJ whole genome shotgun (WGS) entry which is preliminary data.</text>
</comment>
<name>U4V6U8_9HYPH</name>
<accession>U4V6U8</accession>
<dbReference type="PANTHER" id="PTHR40398">
    <property type="entry name" value="PTS SYSTEM GLUCITOL/SORBITOL-SPECIFIC EIIA COMPONENT"/>
    <property type="match status" value="1"/>
</dbReference>
<reference evidence="2 3" key="1">
    <citation type="journal article" date="2014" name="FEMS Microbiol. Lett.">
        <title>Genome sequencing analysis reveals virulence-related gene content of Ochrobactrum intermedium strain 229E, a urease-positive strain isolated from the human gastric niche.</title>
        <authorList>
            <person name="Kulkarni G.J."/>
            <person name="Shetty S."/>
            <person name="Dharne M.S."/>
            <person name="Shouche Y.S."/>
        </authorList>
    </citation>
    <scope>NUCLEOTIDE SEQUENCE [LARGE SCALE GENOMIC DNA]</scope>
    <source>
        <strain evidence="2 3">229E</strain>
    </source>
</reference>
<dbReference type="GO" id="GO:0008982">
    <property type="term" value="F:protein-N(PI)-phosphohistidine-sugar phosphotransferase activity"/>
    <property type="evidence" value="ECO:0007669"/>
    <property type="project" value="InterPro"/>
</dbReference>
<dbReference type="InterPro" id="IPR004716">
    <property type="entry name" value="PTS_IIA_glucitol/sorbitol-sp"/>
</dbReference>
<dbReference type="GO" id="GO:0016301">
    <property type="term" value="F:kinase activity"/>
    <property type="evidence" value="ECO:0007669"/>
    <property type="project" value="TreeGrafter"/>
</dbReference>
<organism evidence="2 3">
    <name type="scientific">Brucella intermedia 229E</name>
    <dbReference type="NCBI Taxonomy" id="1337887"/>
    <lineage>
        <taxon>Bacteria</taxon>
        <taxon>Pseudomonadati</taxon>
        <taxon>Pseudomonadota</taxon>
        <taxon>Alphaproteobacteria</taxon>
        <taxon>Hyphomicrobiales</taxon>
        <taxon>Brucellaceae</taxon>
        <taxon>Brucella/Ochrobactrum group</taxon>
        <taxon>Brucella</taxon>
    </lineage>
</organism>
<dbReference type="Pfam" id="PF03829">
    <property type="entry name" value="PTSIIA_gutA"/>
    <property type="match status" value="1"/>
</dbReference>
<dbReference type="PATRIC" id="fig|1337887.3.peg.4372"/>
<sequence length="151" mass="15824">MSIHLKTRITAIGPEVADLAEGGVLILFADGSPPELAEVSVLHVVEEGPEASAPAVGTKIAIGALKAEITAVGESAWQKVREIGHVVISFTGADSTDRPGEICASEIAGEELVAALKEGRLSPLAAETAHPWIWNCVLKQTIGTHFQQSLR</sequence>
<dbReference type="InterPro" id="IPR036665">
    <property type="entry name" value="PTS_IIA_glucitol/sorbitol_sf"/>
</dbReference>
<proteinExistence type="predicted"/>
<dbReference type="GO" id="GO:0009401">
    <property type="term" value="P:phosphoenolpyruvate-dependent sugar phosphotransferase system"/>
    <property type="evidence" value="ECO:0007669"/>
    <property type="project" value="InterPro"/>
</dbReference>
<dbReference type="Gene3D" id="2.40.33.40">
    <property type="entry name" value="Phosphotransferase system, glucitol/sorbitol-specific IIA component"/>
    <property type="match status" value="1"/>
</dbReference>
<dbReference type="EMBL" id="ASXJ01000323">
    <property type="protein sequence ID" value="ERM00384.1"/>
    <property type="molecule type" value="Genomic_DNA"/>
</dbReference>
<dbReference type="AlphaFoldDB" id="U4V6U8"/>
<evidence type="ECO:0000313" key="3">
    <source>
        <dbReference type="Proteomes" id="UP000016842"/>
    </source>
</evidence>
<protein>
    <submittedName>
        <fullName evidence="2">PTS cellobiose transporter subunit IIB</fullName>
    </submittedName>
</protein>
<feature type="modified residue" description="Phosphohistidine; by HPr" evidence="1">
    <location>
        <position position="43"/>
    </location>
</feature>